<evidence type="ECO:0000313" key="6">
    <source>
        <dbReference type="Proteomes" id="UP001172684"/>
    </source>
</evidence>
<evidence type="ECO:0000256" key="1">
    <source>
        <dbReference type="ARBA" id="ARBA00008584"/>
    </source>
</evidence>
<dbReference type="InterPro" id="IPR049884">
    <property type="entry name" value="Scytalone_dh"/>
</dbReference>
<sequence length="216" mass="24384">MTPNVPAPKHTHNAGKGTADRDLLRVSGIRIHAAPHLTVDDADVAACQAAVFEWAESFDTKDWRRLAESVAPTLYVRDIPINADSGTRALQHGHSRHQLDYRSVMGKMWESLLAEEFVGLASNAHFLGNPRIKTQHFIGASKWVKTGDEEVTGYHQMRVAHQKYKDDELKEAQYQGHAHGKATIYYRLCDGIWKFAGLVPDIRWAEHDYDKIFGPE</sequence>
<proteinExistence type="inferred from homology"/>
<evidence type="ECO:0000259" key="4">
    <source>
        <dbReference type="Pfam" id="PF02982"/>
    </source>
</evidence>
<dbReference type="Pfam" id="PF02982">
    <property type="entry name" value="Scytalone_dh"/>
    <property type="match status" value="2"/>
</dbReference>
<accession>A0ABQ9NHY7</accession>
<feature type="domain" description="Scytalone dehydratase-like" evidence="4">
    <location>
        <begin position="98"/>
        <end position="213"/>
    </location>
</feature>
<name>A0ABQ9NHY7_9PEZI</name>
<gene>
    <name evidence="5" type="ORF">H2201_008517</name>
</gene>
<organism evidence="5 6">
    <name type="scientific">Coniosporium apollinis</name>
    <dbReference type="NCBI Taxonomy" id="61459"/>
    <lineage>
        <taxon>Eukaryota</taxon>
        <taxon>Fungi</taxon>
        <taxon>Dikarya</taxon>
        <taxon>Ascomycota</taxon>
        <taxon>Pezizomycotina</taxon>
        <taxon>Dothideomycetes</taxon>
        <taxon>Dothideomycetes incertae sedis</taxon>
        <taxon>Coniosporium</taxon>
    </lineage>
</organism>
<dbReference type="EMBL" id="JAPDRL010000124">
    <property type="protein sequence ID" value="KAJ9656504.1"/>
    <property type="molecule type" value="Genomic_DNA"/>
</dbReference>
<dbReference type="InterPro" id="IPR032710">
    <property type="entry name" value="NTF2-like_dom_sf"/>
</dbReference>
<keyword evidence="6" id="KW-1185">Reference proteome</keyword>
<evidence type="ECO:0000256" key="2">
    <source>
        <dbReference type="ARBA" id="ARBA00023239"/>
    </source>
</evidence>
<evidence type="ECO:0000256" key="3">
    <source>
        <dbReference type="PIRNR" id="PIRNR024851"/>
    </source>
</evidence>
<dbReference type="InterPro" id="IPR004235">
    <property type="entry name" value="Scytalone_dehydratase"/>
</dbReference>
<dbReference type="PIRSF" id="PIRSF024851">
    <property type="entry name" value="SCD1"/>
    <property type="match status" value="1"/>
</dbReference>
<comment type="similarity">
    <text evidence="1 3">Belongs to the scytalone dehydratase family.</text>
</comment>
<reference evidence="5" key="1">
    <citation type="submission" date="2022-10" db="EMBL/GenBank/DDBJ databases">
        <title>Culturing micro-colonial fungi from biological soil crusts in the Mojave desert and describing Neophaeococcomyces mojavensis, and introducing the new genera and species Taxawa tesnikishii.</title>
        <authorList>
            <person name="Kurbessoian T."/>
            <person name="Stajich J.E."/>
        </authorList>
    </citation>
    <scope>NUCLEOTIDE SEQUENCE</scope>
    <source>
        <strain evidence="5">TK_1</strain>
    </source>
</reference>
<evidence type="ECO:0000313" key="5">
    <source>
        <dbReference type="EMBL" id="KAJ9656504.1"/>
    </source>
</evidence>
<comment type="caution">
    <text evidence="5">The sequence shown here is derived from an EMBL/GenBank/DDBJ whole genome shotgun (WGS) entry which is preliminary data.</text>
</comment>
<dbReference type="Gene3D" id="3.10.450.50">
    <property type="match status" value="1"/>
</dbReference>
<protein>
    <recommendedName>
        <fullName evidence="4">Scytalone dehydratase-like domain-containing protein</fullName>
    </recommendedName>
</protein>
<keyword evidence="2 3" id="KW-0456">Lyase</keyword>
<feature type="domain" description="Scytalone dehydratase-like" evidence="4">
    <location>
        <begin position="42"/>
        <end position="76"/>
    </location>
</feature>
<dbReference type="SUPFAM" id="SSF54427">
    <property type="entry name" value="NTF2-like"/>
    <property type="match status" value="1"/>
</dbReference>
<dbReference type="Proteomes" id="UP001172684">
    <property type="component" value="Unassembled WGS sequence"/>
</dbReference>